<name>A0A6F8ZI66_9FIRM</name>
<evidence type="ECO:0000256" key="5">
    <source>
        <dbReference type="ARBA" id="ARBA00023251"/>
    </source>
</evidence>
<evidence type="ECO:0000256" key="3">
    <source>
        <dbReference type="ARBA" id="ARBA00022679"/>
    </source>
</evidence>
<gene>
    <name evidence="7" type="ORF">R50_1650</name>
</gene>
<dbReference type="KEGG" id="hfv:R50_1650"/>
<dbReference type="PANTHER" id="PTHR32282">
    <property type="entry name" value="BINDING PROTEIN TRANSPEPTIDASE, PUTATIVE-RELATED"/>
    <property type="match status" value="1"/>
</dbReference>
<dbReference type="AlphaFoldDB" id="A0A6F8ZI66"/>
<evidence type="ECO:0000313" key="7">
    <source>
        <dbReference type="EMBL" id="CAB1129151.1"/>
    </source>
</evidence>
<reference evidence="7 8" key="1">
    <citation type="submission" date="2020-02" db="EMBL/GenBank/DDBJ databases">
        <authorList>
            <person name="Hogendoorn C."/>
        </authorList>
    </citation>
    <scope>NUCLEOTIDE SEQUENCE [LARGE SCALE GENOMIC DNA]</scope>
    <source>
        <strain evidence="7">R501</strain>
    </source>
</reference>
<dbReference type="InterPro" id="IPR001264">
    <property type="entry name" value="Glyco_trans_51"/>
</dbReference>
<dbReference type="Proteomes" id="UP000503399">
    <property type="component" value="Chromosome"/>
</dbReference>
<dbReference type="Pfam" id="PF00912">
    <property type="entry name" value="Transgly"/>
    <property type="match status" value="1"/>
</dbReference>
<dbReference type="GO" id="GO:0009252">
    <property type="term" value="P:peptidoglycan biosynthetic process"/>
    <property type="evidence" value="ECO:0007669"/>
    <property type="project" value="TreeGrafter"/>
</dbReference>
<evidence type="ECO:0000256" key="2">
    <source>
        <dbReference type="ARBA" id="ARBA00018638"/>
    </source>
</evidence>
<keyword evidence="4" id="KW-0735">Signal-anchor</keyword>
<feature type="domain" description="Glycosyl transferase family 51" evidence="6">
    <location>
        <begin position="71"/>
        <end position="234"/>
    </location>
</feature>
<proteinExistence type="predicted"/>
<evidence type="ECO:0000259" key="6">
    <source>
        <dbReference type="Pfam" id="PF00912"/>
    </source>
</evidence>
<dbReference type="GO" id="GO:0046677">
    <property type="term" value="P:response to antibiotic"/>
    <property type="evidence" value="ECO:0007669"/>
    <property type="project" value="UniProtKB-KW"/>
</dbReference>
<organism evidence="7 8">
    <name type="scientific">Candidatus Hydrogenisulfobacillus filiaventi</name>
    <dbReference type="NCBI Taxonomy" id="2707344"/>
    <lineage>
        <taxon>Bacteria</taxon>
        <taxon>Bacillati</taxon>
        <taxon>Bacillota</taxon>
        <taxon>Clostridia</taxon>
        <taxon>Eubacteriales</taxon>
        <taxon>Clostridiales Family XVII. Incertae Sedis</taxon>
        <taxon>Candidatus Hydrogenisulfobacillus</taxon>
    </lineage>
</organism>
<dbReference type="GO" id="GO:0005886">
    <property type="term" value="C:plasma membrane"/>
    <property type="evidence" value="ECO:0007669"/>
    <property type="project" value="UniProtKB-SubCell"/>
</dbReference>
<evidence type="ECO:0000313" key="8">
    <source>
        <dbReference type="Proteomes" id="UP000503399"/>
    </source>
</evidence>
<sequence>MGTPDAAAPRPPFRRPWPAARRRRWRRWMQAGFAAGLAVSLWSLAGFYRAAWPGLTTLPHQVRAGLARHGARFVPLSRISPWLPEALITTEDRTFYANWGVSVEGTLRSLVVDLRHQAYRQGGSTITQQLVRDTLLTPTKTFRRKLTEALLAPAVTLLYSKRTILALYLNRVYYGDGAYGVGMAARRYFGEPPARLTLPQASLLAGLLQAPSYLDPYLHPAAARARQRVVLTSMVQAGMITPAEAAAAAAAPWGLRPRG</sequence>
<keyword evidence="5" id="KW-0046">Antibiotic resistance</keyword>
<dbReference type="SUPFAM" id="SSF53955">
    <property type="entry name" value="Lysozyme-like"/>
    <property type="match status" value="1"/>
</dbReference>
<accession>A0A6F8ZI66</accession>
<dbReference type="InterPro" id="IPR023346">
    <property type="entry name" value="Lysozyme-like_dom_sf"/>
</dbReference>
<keyword evidence="8" id="KW-1185">Reference proteome</keyword>
<dbReference type="EMBL" id="LR778114">
    <property type="protein sequence ID" value="CAB1129151.1"/>
    <property type="molecule type" value="Genomic_DNA"/>
</dbReference>
<comment type="subcellular location">
    <subcellularLocation>
        <location evidence="1">Cell membrane</location>
        <topology evidence="1">Single-pass type II membrane protein</topology>
    </subcellularLocation>
</comment>
<dbReference type="GO" id="GO:0008955">
    <property type="term" value="F:peptidoglycan glycosyltransferase activity"/>
    <property type="evidence" value="ECO:0007669"/>
    <property type="project" value="TreeGrafter"/>
</dbReference>
<dbReference type="InterPro" id="IPR050396">
    <property type="entry name" value="Glycosyltr_51/Transpeptidase"/>
</dbReference>
<dbReference type="Gene3D" id="1.10.3810.10">
    <property type="entry name" value="Biosynthetic peptidoglycan transglycosylase-like"/>
    <property type="match status" value="1"/>
</dbReference>
<keyword evidence="4" id="KW-0812">Transmembrane</keyword>
<dbReference type="InterPro" id="IPR036950">
    <property type="entry name" value="PBP_transglycosylase"/>
</dbReference>
<protein>
    <recommendedName>
        <fullName evidence="2">Penicillin-binding protein 1A</fullName>
    </recommendedName>
</protein>
<evidence type="ECO:0000256" key="4">
    <source>
        <dbReference type="ARBA" id="ARBA00022968"/>
    </source>
</evidence>
<dbReference type="PANTHER" id="PTHR32282:SF33">
    <property type="entry name" value="PEPTIDOGLYCAN GLYCOSYLTRANSFERASE"/>
    <property type="match status" value="1"/>
</dbReference>
<dbReference type="GO" id="GO:0030288">
    <property type="term" value="C:outer membrane-bounded periplasmic space"/>
    <property type="evidence" value="ECO:0007669"/>
    <property type="project" value="TreeGrafter"/>
</dbReference>
<keyword evidence="3 7" id="KW-0808">Transferase</keyword>
<evidence type="ECO:0000256" key="1">
    <source>
        <dbReference type="ARBA" id="ARBA00004401"/>
    </source>
</evidence>